<organism evidence="5 6">
    <name type="scientific">Pelagimonas phthalicica</name>
    <dbReference type="NCBI Taxonomy" id="1037362"/>
    <lineage>
        <taxon>Bacteria</taxon>
        <taxon>Pseudomonadati</taxon>
        <taxon>Pseudomonadota</taxon>
        <taxon>Alphaproteobacteria</taxon>
        <taxon>Rhodobacterales</taxon>
        <taxon>Roseobacteraceae</taxon>
        <taxon>Pelagimonas</taxon>
    </lineage>
</organism>
<dbReference type="Gene3D" id="3.40.50.720">
    <property type="entry name" value="NAD(P)-binding Rossmann-like Domain"/>
    <property type="match status" value="1"/>
</dbReference>
<dbReference type="GO" id="GO:0050661">
    <property type="term" value="F:NADP binding"/>
    <property type="evidence" value="ECO:0007669"/>
    <property type="project" value="TreeGrafter"/>
</dbReference>
<dbReference type="GO" id="GO:0005829">
    <property type="term" value="C:cytosol"/>
    <property type="evidence" value="ECO:0007669"/>
    <property type="project" value="TreeGrafter"/>
</dbReference>
<dbReference type="EC" id="1.1.1.-" evidence="5"/>
<dbReference type="PANTHER" id="PTHR21089:SF1">
    <property type="entry name" value="BIFUNCTIONAL 3-DEHYDROQUINATE DEHYDRATASE_SHIKIMATE DEHYDROGENASE, CHLOROPLASTIC"/>
    <property type="match status" value="1"/>
</dbReference>
<evidence type="ECO:0000256" key="2">
    <source>
        <dbReference type="ARBA" id="ARBA00023002"/>
    </source>
</evidence>
<dbReference type="GO" id="GO:0004764">
    <property type="term" value="F:shikimate 3-dehydrogenase (NADP+) activity"/>
    <property type="evidence" value="ECO:0007669"/>
    <property type="project" value="InterPro"/>
</dbReference>
<dbReference type="AlphaFoldDB" id="A0A238JFM2"/>
<reference evidence="6" key="1">
    <citation type="submission" date="2017-05" db="EMBL/GenBank/DDBJ databases">
        <authorList>
            <person name="Rodrigo-Torres L."/>
            <person name="Arahal R. D."/>
            <person name="Lucena T."/>
        </authorList>
    </citation>
    <scope>NUCLEOTIDE SEQUENCE [LARGE SCALE GENOMIC DNA]</scope>
    <source>
        <strain evidence="6">CECT 8649</strain>
    </source>
</reference>
<gene>
    <name evidence="5" type="primary">aroE_2</name>
    <name evidence="5" type="ORF">TRP8649_03316</name>
</gene>
<comment type="pathway">
    <text evidence="1">Metabolic intermediate biosynthesis; chorismate biosynthesis; chorismate from D-erythrose 4-phosphate and phosphoenolpyruvate: step 4/7.</text>
</comment>
<dbReference type="GO" id="GO:0009423">
    <property type="term" value="P:chorismate biosynthetic process"/>
    <property type="evidence" value="ECO:0007669"/>
    <property type="project" value="TreeGrafter"/>
</dbReference>
<keyword evidence="2 5" id="KW-0560">Oxidoreductase</keyword>
<dbReference type="Proteomes" id="UP000225972">
    <property type="component" value="Unassembled WGS sequence"/>
</dbReference>
<evidence type="ECO:0000313" key="5">
    <source>
        <dbReference type="EMBL" id="SMX29183.1"/>
    </source>
</evidence>
<evidence type="ECO:0000256" key="3">
    <source>
        <dbReference type="ARBA" id="ARBA00023141"/>
    </source>
</evidence>
<dbReference type="OrthoDB" id="9792692at2"/>
<dbReference type="GO" id="GO:0009073">
    <property type="term" value="P:aromatic amino acid family biosynthetic process"/>
    <property type="evidence" value="ECO:0007669"/>
    <property type="project" value="UniProtKB-KW"/>
</dbReference>
<dbReference type="RefSeq" id="WP_099247041.1">
    <property type="nucleotide sequence ID" value="NZ_FXXP01000002.1"/>
</dbReference>
<dbReference type="InterPro" id="IPR036291">
    <property type="entry name" value="NAD(P)-bd_dom_sf"/>
</dbReference>
<accession>A0A238JFM2</accession>
<dbReference type="SUPFAM" id="SSF51735">
    <property type="entry name" value="NAD(P)-binding Rossmann-fold domains"/>
    <property type="match status" value="1"/>
</dbReference>
<keyword evidence="6" id="KW-1185">Reference proteome</keyword>
<keyword evidence="3" id="KW-0057">Aromatic amino acid biosynthesis</keyword>
<dbReference type="GO" id="GO:0019632">
    <property type="term" value="P:shikimate metabolic process"/>
    <property type="evidence" value="ECO:0007669"/>
    <property type="project" value="TreeGrafter"/>
</dbReference>
<dbReference type="SUPFAM" id="SSF53223">
    <property type="entry name" value="Aminoacid dehydrogenase-like, N-terminal domain"/>
    <property type="match status" value="1"/>
</dbReference>
<dbReference type="Pfam" id="PF08501">
    <property type="entry name" value="Shikimate_dh_N"/>
    <property type="match status" value="1"/>
</dbReference>
<name>A0A238JFM2_9RHOB</name>
<keyword evidence="3" id="KW-0028">Amino-acid biosynthesis</keyword>
<dbReference type="Gene3D" id="3.40.50.10860">
    <property type="entry name" value="Leucine Dehydrogenase, chain A, domain 1"/>
    <property type="match status" value="1"/>
</dbReference>
<proteinExistence type="predicted"/>
<dbReference type="InterPro" id="IPR046346">
    <property type="entry name" value="Aminoacid_DH-like_N_sf"/>
</dbReference>
<dbReference type="NCBIfam" id="NF009201">
    <property type="entry name" value="PRK12549.1"/>
    <property type="match status" value="1"/>
</dbReference>
<evidence type="ECO:0000313" key="6">
    <source>
        <dbReference type="Proteomes" id="UP000225972"/>
    </source>
</evidence>
<protein>
    <submittedName>
        <fullName evidence="5">Quinate/shikimate dehydrogenase</fullName>
        <ecNumber evidence="5">1.1.1.-</ecNumber>
    </submittedName>
</protein>
<evidence type="ECO:0000259" key="4">
    <source>
        <dbReference type="Pfam" id="PF08501"/>
    </source>
</evidence>
<dbReference type="InterPro" id="IPR022893">
    <property type="entry name" value="Shikimate_DH_fam"/>
</dbReference>
<dbReference type="EMBL" id="FXXP01000002">
    <property type="protein sequence ID" value="SMX29183.1"/>
    <property type="molecule type" value="Genomic_DNA"/>
</dbReference>
<evidence type="ECO:0000256" key="1">
    <source>
        <dbReference type="ARBA" id="ARBA00004871"/>
    </source>
</evidence>
<feature type="domain" description="Shikimate dehydrogenase substrate binding N-terminal" evidence="4">
    <location>
        <begin position="5"/>
        <end position="92"/>
    </location>
</feature>
<dbReference type="InterPro" id="IPR013708">
    <property type="entry name" value="Shikimate_DH-bd_N"/>
</dbReference>
<sequence>MKAALIGQNIAGSLTPDMHMAEAEIQGFAYDYQRFDTATHPFKGMSLKSLLQQAEAENMVGVNVTHPFKGEAAGLMHDLSETAQALGAVNTVLFQNERWVGHNTDYVGFRSALRSEMPMASISKVLLVGAGGAGGAVGLALIDQGCGALHVTDISNDRAEALVARLKAARPRAHIQVADSFEGADPSSLSGVVNATPVGMDGHPGMAFDPARLSPACWVADIIYFPRETELLQRAASCRLRGMGGSGMAIFQAAAAFHLMTGKTASPQRLSEKFKQLVSHEREVMA</sequence>
<dbReference type="PANTHER" id="PTHR21089">
    <property type="entry name" value="SHIKIMATE DEHYDROGENASE"/>
    <property type="match status" value="1"/>
</dbReference>